<comment type="caution">
    <text evidence="12">The sequence shown here is derived from an EMBL/GenBank/DDBJ whole genome shotgun (WGS) entry which is preliminary data.</text>
</comment>
<accession>A0A061JH64</accession>
<dbReference type="SUPFAM" id="SSF50621">
    <property type="entry name" value="Alanine racemase C-terminal domain-like"/>
    <property type="match status" value="1"/>
</dbReference>
<feature type="domain" description="Alanine racemase C-terminal" evidence="11">
    <location>
        <begin position="233"/>
        <end position="357"/>
    </location>
</feature>
<dbReference type="EMBL" id="ARPM03000180">
    <property type="protein sequence ID" value="ETZ04548.1"/>
    <property type="molecule type" value="Genomic_DNA"/>
</dbReference>
<dbReference type="InterPro" id="IPR011079">
    <property type="entry name" value="Ala_racemase_C"/>
</dbReference>
<keyword evidence="5 8" id="KW-0663">Pyridoxal phosphate</keyword>
<dbReference type="InterPro" id="IPR009006">
    <property type="entry name" value="Ala_racemase/Decarboxylase_C"/>
</dbReference>
<dbReference type="Gene3D" id="2.40.37.10">
    <property type="entry name" value="Lyase, Ornithine Decarboxylase, Chain A, domain 1"/>
    <property type="match status" value="1"/>
</dbReference>
<comment type="catalytic activity">
    <reaction evidence="1 8">
        <text>L-alanine = D-alanine</text>
        <dbReference type="Rhea" id="RHEA:20249"/>
        <dbReference type="ChEBI" id="CHEBI:57416"/>
        <dbReference type="ChEBI" id="CHEBI:57972"/>
        <dbReference type="EC" id="5.1.1.1"/>
    </reaction>
</comment>
<dbReference type="InterPro" id="IPR001608">
    <property type="entry name" value="Ala_racemase_N"/>
</dbReference>
<gene>
    <name evidence="12" type="ORF">K737_301043</name>
</gene>
<reference evidence="12 13" key="1">
    <citation type="journal article" date="2013" name="Genome Announc.">
        <title>Draft Genome Sequence of Holospora undulata Strain HU1, a Micronucleus-Specific Symbiont of the Ciliate Paramecium caudatum.</title>
        <authorList>
            <person name="Dohra H."/>
            <person name="Suzuki H."/>
            <person name="Suzuki T."/>
            <person name="Tanaka K."/>
            <person name="Fujishima M."/>
        </authorList>
    </citation>
    <scope>NUCLEOTIDE SEQUENCE [LARGE SCALE GENOMIC DNA]</scope>
    <source>
        <strain evidence="12 13">HU1</strain>
    </source>
</reference>
<feature type="active site" description="Proton acceptor; specific for L-alanine" evidence="8">
    <location>
        <position position="254"/>
    </location>
</feature>
<dbReference type="RefSeq" id="WP_006299305.1">
    <property type="nucleotide sequence ID" value="NZ_ARPM03000180.1"/>
</dbReference>
<evidence type="ECO:0000256" key="1">
    <source>
        <dbReference type="ARBA" id="ARBA00000316"/>
    </source>
</evidence>
<evidence type="ECO:0000256" key="2">
    <source>
        <dbReference type="ARBA" id="ARBA00001933"/>
    </source>
</evidence>
<evidence type="ECO:0000256" key="7">
    <source>
        <dbReference type="ARBA" id="ARBA00037912"/>
    </source>
</evidence>
<name>A0A061JH64_9PROT</name>
<comment type="pathway">
    <text evidence="7 8">Amino-acid biosynthesis; D-alanine biosynthesis; D-alanine from L-alanine: step 1/1.</text>
</comment>
<feature type="binding site" evidence="8 10">
    <location>
        <position position="129"/>
    </location>
    <ligand>
        <name>substrate</name>
    </ligand>
</feature>
<evidence type="ECO:0000256" key="8">
    <source>
        <dbReference type="HAMAP-Rule" id="MF_01201"/>
    </source>
</evidence>
<evidence type="ECO:0000256" key="10">
    <source>
        <dbReference type="PIRSR" id="PIRSR600821-52"/>
    </source>
</evidence>
<dbReference type="FunFam" id="3.20.20.10:FF:000002">
    <property type="entry name" value="Alanine racemase"/>
    <property type="match status" value="1"/>
</dbReference>
<dbReference type="HAMAP" id="MF_01201">
    <property type="entry name" value="Ala_racemase"/>
    <property type="match status" value="1"/>
</dbReference>
<dbReference type="SMART" id="SM01005">
    <property type="entry name" value="Ala_racemase_C"/>
    <property type="match status" value="1"/>
</dbReference>
<protein>
    <recommendedName>
        <fullName evidence="4 8">Alanine racemase</fullName>
        <ecNumber evidence="4 8">5.1.1.1</ecNumber>
    </recommendedName>
</protein>
<dbReference type="GO" id="GO:0008784">
    <property type="term" value="F:alanine racemase activity"/>
    <property type="evidence" value="ECO:0007669"/>
    <property type="project" value="UniProtKB-UniRule"/>
</dbReference>
<sequence length="357" mass="39255">MARPTQIVLSGKNLLHNLSIVRSRNPSSKVIAMVKANAYGHGIRSVSKVLDGHVEYFGVASIDEALSLRNSGIQTPIILMEGVFCVSEFALTNQHNISVVFQSLEQWQWFKQASVPLKAWLKIDTGMGRLGFNLEEAEAVYQEMYHHDFIEKPLGLMSHFACADIFGHPLNALQHEAFFKFAEGKLVIKSLENSAASLISQGAISDVVRPGLLLYGCSPFPEYSADFFGLKPVMSLKSQLIRVFQAKPKQTLGYAGRYVCKSSMPVGVVAVGYGDGYPITVRDGAPVLVNNILCEIAGRISMDMLTVDLRAMGSAKVGDPVILWGEGLPLENLAQYTQQHVWSILTGIQNRPKSVWI</sequence>
<keyword evidence="6 8" id="KW-0413">Isomerase</keyword>
<comment type="similarity">
    <text evidence="3 8">Belongs to the alanine racemase family.</text>
</comment>
<dbReference type="Proteomes" id="UP000026922">
    <property type="component" value="Unassembled WGS sequence"/>
</dbReference>
<dbReference type="Gene3D" id="3.20.20.10">
    <property type="entry name" value="Alanine racemase"/>
    <property type="match status" value="1"/>
</dbReference>
<evidence type="ECO:0000256" key="3">
    <source>
        <dbReference type="ARBA" id="ARBA00007880"/>
    </source>
</evidence>
<evidence type="ECO:0000259" key="11">
    <source>
        <dbReference type="SMART" id="SM01005"/>
    </source>
</evidence>
<organism evidence="12 13">
    <name type="scientific">Holospora undulata HU1</name>
    <dbReference type="NCBI Taxonomy" id="1321371"/>
    <lineage>
        <taxon>Bacteria</taxon>
        <taxon>Pseudomonadati</taxon>
        <taxon>Pseudomonadota</taxon>
        <taxon>Alphaproteobacteria</taxon>
        <taxon>Holosporales</taxon>
        <taxon>Holosporaceae</taxon>
        <taxon>Holospora</taxon>
    </lineage>
</organism>
<dbReference type="GO" id="GO:0030170">
    <property type="term" value="F:pyridoxal phosphate binding"/>
    <property type="evidence" value="ECO:0007669"/>
    <property type="project" value="UniProtKB-UniRule"/>
</dbReference>
<evidence type="ECO:0000256" key="6">
    <source>
        <dbReference type="ARBA" id="ARBA00023235"/>
    </source>
</evidence>
<comment type="cofactor">
    <cofactor evidence="2 8 9">
        <name>pyridoxal 5'-phosphate</name>
        <dbReference type="ChEBI" id="CHEBI:597326"/>
    </cofactor>
</comment>
<evidence type="ECO:0000313" key="13">
    <source>
        <dbReference type="Proteomes" id="UP000026922"/>
    </source>
</evidence>
<dbReference type="GO" id="GO:0030632">
    <property type="term" value="P:D-alanine biosynthetic process"/>
    <property type="evidence" value="ECO:0007669"/>
    <property type="project" value="UniProtKB-UniRule"/>
</dbReference>
<dbReference type="GO" id="GO:0005829">
    <property type="term" value="C:cytosol"/>
    <property type="evidence" value="ECO:0007669"/>
    <property type="project" value="TreeGrafter"/>
</dbReference>
<dbReference type="PANTHER" id="PTHR30511">
    <property type="entry name" value="ALANINE RACEMASE"/>
    <property type="match status" value="1"/>
</dbReference>
<evidence type="ECO:0000256" key="9">
    <source>
        <dbReference type="PIRSR" id="PIRSR600821-50"/>
    </source>
</evidence>
<dbReference type="EC" id="5.1.1.1" evidence="4 8"/>
<dbReference type="InterPro" id="IPR000821">
    <property type="entry name" value="Ala_racemase"/>
</dbReference>
<proteinExistence type="inferred from homology"/>
<dbReference type="AlphaFoldDB" id="A0A061JH64"/>
<evidence type="ECO:0000313" key="12">
    <source>
        <dbReference type="EMBL" id="ETZ04548.1"/>
    </source>
</evidence>
<feature type="binding site" evidence="8 10">
    <location>
        <position position="302"/>
    </location>
    <ligand>
        <name>substrate</name>
    </ligand>
</feature>
<feature type="modified residue" description="N6-(pyridoxal phosphate)lysine" evidence="8 9">
    <location>
        <position position="35"/>
    </location>
</feature>
<dbReference type="Pfam" id="PF01168">
    <property type="entry name" value="Ala_racemase_N"/>
    <property type="match status" value="1"/>
</dbReference>
<dbReference type="NCBIfam" id="TIGR00492">
    <property type="entry name" value="alr"/>
    <property type="match status" value="1"/>
</dbReference>
<evidence type="ECO:0000256" key="4">
    <source>
        <dbReference type="ARBA" id="ARBA00013089"/>
    </source>
</evidence>
<dbReference type="PANTHER" id="PTHR30511:SF4">
    <property type="entry name" value="ALANINE RACEMASE, BIOSYNTHETIC"/>
    <property type="match status" value="1"/>
</dbReference>
<dbReference type="InterPro" id="IPR029066">
    <property type="entry name" value="PLP-binding_barrel"/>
</dbReference>
<dbReference type="UniPathway" id="UPA00042">
    <property type="reaction ID" value="UER00497"/>
</dbReference>
<feature type="active site" description="Proton acceptor; specific for D-alanine" evidence="8">
    <location>
        <position position="35"/>
    </location>
</feature>
<evidence type="ECO:0000256" key="5">
    <source>
        <dbReference type="ARBA" id="ARBA00022898"/>
    </source>
</evidence>
<dbReference type="Pfam" id="PF00842">
    <property type="entry name" value="Ala_racemase_C"/>
    <property type="match status" value="1"/>
</dbReference>
<dbReference type="SUPFAM" id="SSF51419">
    <property type="entry name" value="PLP-binding barrel"/>
    <property type="match status" value="1"/>
</dbReference>
<comment type="function">
    <text evidence="8">Catalyzes the interconversion of L-alanine and D-alanine. May also act on other amino acids.</text>
</comment>
<keyword evidence="13" id="KW-1185">Reference proteome</keyword>
<dbReference type="PRINTS" id="PR00992">
    <property type="entry name" value="ALARACEMASE"/>
</dbReference>